<evidence type="ECO:0000313" key="2">
    <source>
        <dbReference type="Proteomes" id="UP000824533"/>
    </source>
</evidence>
<protein>
    <submittedName>
        <fullName evidence="1">Uncharacterized protein</fullName>
    </submittedName>
</protein>
<gene>
    <name evidence="1" type="ORF">K1T71_007736</name>
</gene>
<sequence>MLAFWEGLLISAVLLILVIIILGFIIIPWFKKVDDENSADQTITSWGRLALPYYNNHDDFAVALPHMPVYYTVSEHAWQT</sequence>
<comment type="caution">
    <text evidence="1">The sequence shown here is derived from an EMBL/GenBank/DDBJ whole genome shotgun (WGS) entry which is preliminary data.</text>
</comment>
<evidence type="ECO:0000313" key="1">
    <source>
        <dbReference type="EMBL" id="KAJ0176557.1"/>
    </source>
</evidence>
<organism evidence="1 2">
    <name type="scientific">Dendrolimus kikuchii</name>
    <dbReference type="NCBI Taxonomy" id="765133"/>
    <lineage>
        <taxon>Eukaryota</taxon>
        <taxon>Metazoa</taxon>
        <taxon>Ecdysozoa</taxon>
        <taxon>Arthropoda</taxon>
        <taxon>Hexapoda</taxon>
        <taxon>Insecta</taxon>
        <taxon>Pterygota</taxon>
        <taxon>Neoptera</taxon>
        <taxon>Endopterygota</taxon>
        <taxon>Lepidoptera</taxon>
        <taxon>Glossata</taxon>
        <taxon>Ditrysia</taxon>
        <taxon>Bombycoidea</taxon>
        <taxon>Lasiocampidae</taxon>
        <taxon>Dendrolimus</taxon>
    </lineage>
</organism>
<dbReference type="EMBL" id="CM034399">
    <property type="protein sequence ID" value="KAJ0176557.1"/>
    <property type="molecule type" value="Genomic_DNA"/>
</dbReference>
<accession>A0ACC1CZJ7</accession>
<keyword evidence="2" id="KW-1185">Reference proteome</keyword>
<proteinExistence type="predicted"/>
<dbReference type="Proteomes" id="UP000824533">
    <property type="component" value="Linkage Group LG13"/>
</dbReference>
<reference evidence="1 2" key="1">
    <citation type="journal article" date="2021" name="Front. Genet.">
        <title>Chromosome-Level Genome Assembly Reveals Significant Gene Expansion in the Toll and IMD Signaling Pathways of Dendrolimus kikuchii.</title>
        <authorList>
            <person name="Zhou J."/>
            <person name="Wu P."/>
            <person name="Xiong Z."/>
            <person name="Liu N."/>
            <person name="Zhao N."/>
            <person name="Ji M."/>
            <person name="Qiu Y."/>
            <person name="Yang B."/>
        </authorList>
    </citation>
    <scope>NUCLEOTIDE SEQUENCE [LARGE SCALE GENOMIC DNA]</scope>
    <source>
        <strain evidence="1">Ann1</strain>
    </source>
</reference>
<name>A0ACC1CZJ7_9NEOP</name>